<evidence type="ECO:0000256" key="1">
    <source>
        <dbReference type="SAM" id="Coils"/>
    </source>
</evidence>
<dbReference type="Proteomes" id="UP001501407">
    <property type="component" value="Unassembled WGS sequence"/>
</dbReference>
<gene>
    <name evidence="3" type="ORF">GCM10025760_03580</name>
</gene>
<evidence type="ECO:0000256" key="2">
    <source>
        <dbReference type="SAM" id="MobiDB-lite"/>
    </source>
</evidence>
<evidence type="ECO:0000313" key="3">
    <source>
        <dbReference type="EMBL" id="GAA5085063.1"/>
    </source>
</evidence>
<sequence length="537" mass="53935">MSSVSPGADTLPPAFAGDDVASPTEILAPDLARQPGRLGPSDGIISLAADNWPRVDDGLQIRSGGAVAVDTATLSAAAVRFDAAAEELSGIAEHVRRLQRAMRALSAAAGEAPASASVLVNRLEAAQAEAEEIARALREAGCAYEMVEIQAAHRAAVLAGDAARAERLDLRLGALVDRHPDAWRMALGAEFGYGVMWPSELVRQATQWGVAIGSEISDPGAIVVGAGAGVLTLGGAITAGLVGAGTLSRQARLSGTAGPVMLTPVTPAAPGSAGPAMGVSPLTADNRVGALLGAGEGGRLSTVGGRSPGSIAPHSLAAATVRIPSEGDARVRVERYTMPDGSRQFAVYIAGMQSGAVGGPDAWDNASNVELYAGRMSDSYAATEAALAAAGAQPGEAVHVFGFSQGAMIGAHLALEGPYDTRTLVSLGSPVDADVGPGTLSVAVRHADDPVVALAGGGHAEPVGSPGSFLVERVSDPDTGPDDAGLPAHRLTAYADTAALVDGSSDPRVDALRGVFDDLSRAEAVEVTEYAAARGAG</sequence>
<dbReference type="SUPFAM" id="SSF53474">
    <property type="entry name" value="alpha/beta-Hydrolases"/>
    <property type="match status" value="1"/>
</dbReference>
<dbReference type="InterPro" id="IPR029058">
    <property type="entry name" value="AB_hydrolase_fold"/>
</dbReference>
<reference evidence="4" key="1">
    <citation type="journal article" date="2019" name="Int. J. Syst. Evol. Microbiol.">
        <title>The Global Catalogue of Microorganisms (GCM) 10K type strain sequencing project: providing services to taxonomists for standard genome sequencing and annotation.</title>
        <authorList>
            <consortium name="The Broad Institute Genomics Platform"/>
            <consortium name="The Broad Institute Genome Sequencing Center for Infectious Disease"/>
            <person name="Wu L."/>
            <person name="Ma J."/>
        </authorList>
    </citation>
    <scope>NUCLEOTIDE SEQUENCE [LARGE SCALE GENOMIC DNA]</scope>
    <source>
        <strain evidence="4">JCM 18959</strain>
    </source>
</reference>
<keyword evidence="1" id="KW-0175">Coiled coil</keyword>
<protein>
    <recommendedName>
        <fullName evidence="5">Alpha/beta hydrolase</fullName>
    </recommendedName>
</protein>
<keyword evidence="4" id="KW-1185">Reference proteome</keyword>
<comment type="caution">
    <text evidence="3">The sequence shown here is derived from an EMBL/GenBank/DDBJ whole genome shotgun (WGS) entry which is preliminary data.</text>
</comment>
<feature type="region of interest" description="Disordered" evidence="2">
    <location>
        <begin position="1"/>
        <end position="20"/>
    </location>
</feature>
<evidence type="ECO:0008006" key="5">
    <source>
        <dbReference type="Google" id="ProtNLM"/>
    </source>
</evidence>
<dbReference type="Gene3D" id="3.40.50.1820">
    <property type="entry name" value="alpha/beta hydrolase"/>
    <property type="match status" value="1"/>
</dbReference>
<feature type="coiled-coil region" evidence="1">
    <location>
        <begin position="116"/>
        <end position="143"/>
    </location>
</feature>
<evidence type="ECO:0000313" key="4">
    <source>
        <dbReference type="Proteomes" id="UP001501407"/>
    </source>
</evidence>
<dbReference type="EMBL" id="BAABKZ010000001">
    <property type="protein sequence ID" value="GAA5085063.1"/>
    <property type="molecule type" value="Genomic_DNA"/>
</dbReference>
<organism evidence="3 4">
    <name type="scientific">Microbacterium yannicii</name>
    <dbReference type="NCBI Taxonomy" id="671622"/>
    <lineage>
        <taxon>Bacteria</taxon>
        <taxon>Bacillati</taxon>
        <taxon>Actinomycetota</taxon>
        <taxon>Actinomycetes</taxon>
        <taxon>Micrococcales</taxon>
        <taxon>Microbacteriaceae</taxon>
        <taxon>Microbacterium</taxon>
    </lineage>
</organism>
<name>A0ABP9LTE1_9MICO</name>
<proteinExistence type="predicted"/>
<accession>A0ABP9LTE1</accession>